<dbReference type="Gene3D" id="3.20.20.80">
    <property type="entry name" value="Glycosidases"/>
    <property type="match status" value="1"/>
</dbReference>
<gene>
    <name evidence="5" type="ORF">LJ207_09730</name>
</gene>
<sequence length="554" mass="65969">MKKKWWKEAVVYQIYPRSFNDSNNDGIGDLNGITEKLDYLLELGVDVLWLTPINKSPNYDNGYDISDYKKVMDEFGTLSDFKNLISEAEKKGLKVIIDLVMNHTSYKHKWFKDSKKKKNNKSDYYIWKKEIPNNWRSFFSGSAWEYEEERGEYYLHLYAKEQADLNWENNEVKDEFKKIMKWWLDLGVSGFRLDAIHHLAKEQDFSDIEVENIDDESQLFSAPQYTHREKVHKILNEFNNEIFNPNNLLTVGEIGYADLETSYKYTATDRKEVSMVVQFDHLNLSDFKKDNLKKMKKIQKDWYNKLFEEAWIVQYLESHDQPRSLSKYGDLKYRDNSAKLLATLLLTSPGTPFIYQGEEIGMTNVNFNKIDEYDDIKMKNKYNELIERGLSEDKFFDELKKKSRDNARTPMQWNNKENAGFSDSTPWLKVNSNYKKINVENNLKNNKSILKRYQNLIELRKKHKDCLVYGKYEDLLEENKDIHIYKRKCEDKTILIILNFTRKNINLEKITGDLILLDNYEFLLSDNKDKRTLFAFESMILINKLKRGEKNENK</sequence>
<accession>A0AAW4X1D3</accession>
<evidence type="ECO:0000313" key="6">
    <source>
        <dbReference type="Proteomes" id="UP001199296"/>
    </source>
</evidence>
<evidence type="ECO:0000256" key="2">
    <source>
        <dbReference type="ARBA" id="ARBA00022801"/>
    </source>
</evidence>
<feature type="domain" description="Glycosyl hydrolase family 13 catalytic" evidence="4">
    <location>
        <begin position="13"/>
        <end position="408"/>
    </location>
</feature>
<evidence type="ECO:0000259" key="4">
    <source>
        <dbReference type="SMART" id="SM00642"/>
    </source>
</evidence>
<evidence type="ECO:0000256" key="1">
    <source>
        <dbReference type="ARBA" id="ARBA00008061"/>
    </source>
</evidence>
<dbReference type="GO" id="GO:0009313">
    <property type="term" value="P:oligosaccharide catabolic process"/>
    <property type="evidence" value="ECO:0007669"/>
    <property type="project" value="TreeGrafter"/>
</dbReference>
<dbReference type="InterPro" id="IPR006047">
    <property type="entry name" value="GH13_cat_dom"/>
</dbReference>
<name>A0AAW4X1D3_9FIRM</name>
<dbReference type="SUPFAM" id="SSF51445">
    <property type="entry name" value="(Trans)glycosidases"/>
    <property type="match status" value="1"/>
</dbReference>
<dbReference type="Gene3D" id="2.60.40.1180">
    <property type="entry name" value="Golgi alpha-mannosidase II"/>
    <property type="match status" value="1"/>
</dbReference>
<dbReference type="AlphaFoldDB" id="A0AAW4X1D3"/>
<dbReference type="GO" id="GO:0004556">
    <property type="term" value="F:alpha-amylase activity"/>
    <property type="evidence" value="ECO:0007669"/>
    <property type="project" value="TreeGrafter"/>
</dbReference>
<keyword evidence="6" id="KW-1185">Reference proteome</keyword>
<protein>
    <submittedName>
        <fullName evidence="5">Alpha-glucosidase</fullName>
    </submittedName>
</protein>
<dbReference type="FunFam" id="3.20.20.80:FF:000064">
    <property type="entry name" value="Oligo-1,6-glucosidase"/>
    <property type="match status" value="2"/>
</dbReference>
<dbReference type="CDD" id="cd11333">
    <property type="entry name" value="AmyAc_SI_OligoGlu_DGase"/>
    <property type="match status" value="1"/>
</dbReference>
<dbReference type="FunFam" id="3.90.400.10:FF:000002">
    <property type="entry name" value="Sucrose isomerase"/>
    <property type="match status" value="1"/>
</dbReference>
<dbReference type="PANTHER" id="PTHR10357">
    <property type="entry name" value="ALPHA-AMYLASE FAMILY MEMBER"/>
    <property type="match status" value="1"/>
</dbReference>
<dbReference type="Pfam" id="PF00128">
    <property type="entry name" value="Alpha-amylase"/>
    <property type="match status" value="1"/>
</dbReference>
<dbReference type="RefSeq" id="WP_229346305.1">
    <property type="nucleotide sequence ID" value="NZ_JAJFAT010000014.1"/>
</dbReference>
<dbReference type="EMBL" id="JAJFAT010000014">
    <property type="protein sequence ID" value="MCC3145603.1"/>
    <property type="molecule type" value="Genomic_DNA"/>
</dbReference>
<comment type="similarity">
    <text evidence="1">Belongs to the glycosyl hydrolase 13 family.</text>
</comment>
<proteinExistence type="inferred from homology"/>
<dbReference type="InterPro" id="IPR017853">
    <property type="entry name" value="GH"/>
</dbReference>
<dbReference type="NCBIfam" id="NF008183">
    <property type="entry name" value="PRK10933.1"/>
    <property type="match status" value="1"/>
</dbReference>
<organism evidence="5 6">
    <name type="scientific">Halanaerobium polyolivorans</name>
    <dbReference type="NCBI Taxonomy" id="2886943"/>
    <lineage>
        <taxon>Bacteria</taxon>
        <taxon>Bacillati</taxon>
        <taxon>Bacillota</taxon>
        <taxon>Clostridia</taxon>
        <taxon>Halanaerobiales</taxon>
        <taxon>Halanaerobiaceae</taxon>
        <taxon>Halanaerobium</taxon>
    </lineage>
</organism>
<dbReference type="Gene3D" id="3.90.400.10">
    <property type="entry name" value="Oligo-1,6-glucosidase, Domain 2"/>
    <property type="match status" value="1"/>
</dbReference>
<dbReference type="SMART" id="SM00642">
    <property type="entry name" value="Aamy"/>
    <property type="match status" value="1"/>
</dbReference>
<keyword evidence="3" id="KW-0326">Glycosidase</keyword>
<dbReference type="SUPFAM" id="SSF51011">
    <property type="entry name" value="Glycosyl hydrolase domain"/>
    <property type="match status" value="1"/>
</dbReference>
<evidence type="ECO:0000313" key="5">
    <source>
        <dbReference type="EMBL" id="MCC3145603.1"/>
    </source>
</evidence>
<dbReference type="InterPro" id="IPR013780">
    <property type="entry name" value="Glyco_hydro_b"/>
</dbReference>
<dbReference type="InterPro" id="IPR045857">
    <property type="entry name" value="O16G_dom_2"/>
</dbReference>
<dbReference type="PANTHER" id="PTHR10357:SF179">
    <property type="entry name" value="NEUTRAL AND BASIC AMINO ACID TRANSPORT PROTEIN RBAT"/>
    <property type="match status" value="1"/>
</dbReference>
<comment type="caution">
    <text evidence="5">The sequence shown here is derived from an EMBL/GenBank/DDBJ whole genome shotgun (WGS) entry which is preliminary data.</text>
</comment>
<reference evidence="5 6" key="1">
    <citation type="submission" date="2021-10" db="EMBL/GenBank/DDBJ databases">
        <authorList>
            <person name="Grouzdev D.S."/>
            <person name="Pantiukh K.S."/>
            <person name="Krutkina M.S."/>
        </authorList>
    </citation>
    <scope>NUCLEOTIDE SEQUENCE [LARGE SCALE GENOMIC DNA]</scope>
    <source>
        <strain evidence="5 6">Z-7514</strain>
    </source>
</reference>
<keyword evidence="2" id="KW-0378">Hydrolase</keyword>
<dbReference type="Proteomes" id="UP001199296">
    <property type="component" value="Unassembled WGS sequence"/>
</dbReference>
<evidence type="ECO:0000256" key="3">
    <source>
        <dbReference type="ARBA" id="ARBA00023295"/>
    </source>
</evidence>